<dbReference type="InterPro" id="IPR004087">
    <property type="entry name" value="KH_dom"/>
</dbReference>
<feature type="region of interest" description="Disordered" evidence="2">
    <location>
        <begin position="322"/>
        <end position="393"/>
    </location>
</feature>
<feature type="domain" description="K Homology" evidence="3">
    <location>
        <begin position="146"/>
        <end position="226"/>
    </location>
</feature>
<keyword evidence="1" id="KW-0694">RNA-binding</keyword>
<evidence type="ECO:0000313" key="5">
    <source>
        <dbReference type="Proteomes" id="UP000186817"/>
    </source>
</evidence>
<dbReference type="SUPFAM" id="SSF54791">
    <property type="entry name" value="Eukaryotic type KH-domain (KH-domain type I)"/>
    <property type="match status" value="1"/>
</dbReference>
<evidence type="ECO:0000259" key="3">
    <source>
        <dbReference type="SMART" id="SM00322"/>
    </source>
</evidence>
<dbReference type="PANTHER" id="PTHR41394:SF5">
    <property type="entry name" value="SLC41A_MGTE INTEGRAL MEMBRANE DOMAIN-CONTAINING PROTEIN"/>
    <property type="match status" value="1"/>
</dbReference>
<dbReference type="InterPro" id="IPR036612">
    <property type="entry name" value="KH_dom_type_1_sf"/>
</dbReference>
<protein>
    <submittedName>
        <fullName evidence="4">Far upstream element-binding protein 2</fullName>
    </submittedName>
</protein>
<evidence type="ECO:0000313" key="4">
    <source>
        <dbReference type="EMBL" id="OLP92660.1"/>
    </source>
</evidence>
<organism evidence="4 5">
    <name type="scientific">Symbiodinium microadriaticum</name>
    <name type="common">Dinoflagellate</name>
    <name type="synonym">Zooxanthella microadriatica</name>
    <dbReference type="NCBI Taxonomy" id="2951"/>
    <lineage>
        <taxon>Eukaryota</taxon>
        <taxon>Sar</taxon>
        <taxon>Alveolata</taxon>
        <taxon>Dinophyceae</taxon>
        <taxon>Suessiales</taxon>
        <taxon>Symbiodiniaceae</taxon>
        <taxon>Symbiodinium</taxon>
    </lineage>
</organism>
<feature type="region of interest" description="Disordered" evidence="2">
    <location>
        <begin position="408"/>
        <end position="479"/>
    </location>
</feature>
<dbReference type="PROSITE" id="PS50084">
    <property type="entry name" value="KH_TYPE_1"/>
    <property type="match status" value="1"/>
</dbReference>
<accession>A0A1Q9DC47</accession>
<dbReference type="CDD" id="cd00105">
    <property type="entry name" value="KH-I"/>
    <property type="match status" value="1"/>
</dbReference>
<dbReference type="Gene3D" id="3.30.1370.10">
    <property type="entry name" value="K Homology domain, type 1"/>
    <property type="match status" value="1"/>
</dbReference>
<dbReference type="OrthoDB" id="435585at2759"/>
<name>A0A1Q9DC47_SYMMI</name>
<reference evidence="4 5" key="1">
    <citation type="submission" date="2016-02" db="EMBL/GenBank/DDBJ databases">
        <title>Genome analysis of coral dinoflagellate symbionts highlights evolutionary adaptations to a symbiotic lifestyle.</title>
        <authorList>
            <person name="Aranda M."/>
            <person name="Li Y."/>
            <person name="Liew Y.J."/>
            <person name="Baumgarten S."/>
            <person name="Simakov O."/>
            <person name="Wilson M."/>
            <person name="Piel J."/>
            <person name="Ashoor H."/>
            <person name="Bougouffa S."/>
            <person name="Bajic V.B."/>
            <person name="Ryu T."/>
            <person name="Ravasi T."/>
            <person name="Bayer T."/>
            <person name="Micklem G."/>
            <person name="Kim H."/>
            <person name="Bhak J."/>
            <person name="Lajeunesse T.C."/>
            <person name="Voolstra C.R."/>
        </authorList>
    </citation>
    <scope>NUCLEOTIDE SEQUENCE [LARGE SCALE GENOMIC DNA]</scope>
    <source>
        <strain evidence="4 5">CCMP2467</strain>
    </source>
</reference>
<dbReference type="GO" id="GO:0008324">
    <property type="term" value="F:monoatomic cation transmembrane transporter activity"/>
    <property type="evidence" value="ECO:0007669"/>
    <property type="project" value="InterPro"/>
</dbReference>
<dbReference type="EMBL" id="LSRX01000611">
    <property type="protein sequence ID" value="OLP92660.1"/>
    <property type="molecule type" value="Genomic_DNA"/>
</dbReference>
<dbReference type="AlphaFoldDB" id="A0A1Q9DC47"/>
<dbReference type="Proteomes" id="UP000186817">
    <property type="component" value="Unassembled WGS sequence"/>
</dbReference>
<gene>
    <name evidence="4" type="primary">KHSRP</name>
    <name evidence="4" type="ORF">AK812_SmicGene25497</name>
</gene>
<sequence length="575" mass="63106">MRETLPRFTATLPYGWLVNNFDLPAADAYFGISFWLRYYPFQRETFLQELLLNELENLTFVRQLLRDIALAKICDFASADDLLVLHLAETLCALDEARTLRRLKYLSVWRTLAVRTVVDPGPTLAGYSTLGDFADAARYPLPGVPRTLGDDMALTNSHWWDEVPSSMIGAIIGRGGETIKKFCTESGARIEVSKDQLETTAERAIFLSGSKESVEKADAMIRDFVQERAASRAKAHSGKGHGAQGEARPRGKGGKKGNAPAPGGKGLSSLEPMSIPLSSDRWPNFQLKHGVAGKRDVEPGRDFGVSVAGRLHKITGGLEVRKQDWRENRSTTKPWARGSGCGISNRPNQEEKEQRHNRAAEGRGKAEQQGQQGKQEAERTAAGRQSEAGTAAAEQTVAAAWQVGVAAGKEGTGQEGLERRRKRKSSGTTEPRQAEVKPSNKGSKASKKQNGQQQEDRAKQVAPTDGAREGEQQAWDEHKKPAWRRAVSRMPALLVTLVIELFVAFIVSEYSDTFKKYTLLIAFQPVISALSGNVGLQTMATITRGLVIGLFNGRETLRGMRHEVNSGILVAALQY</sequence>
<evidence type="ECO:0000256" key="1">
    <source>
        <dbReference type="PROSITE-ProRule" id="PRU00117"/>
    </source>
</evidence>
<comment type="caution">
    <text evidence="4">The sequence shown here is derived from an EMBL/GenBank/DDBJ whole genome shotgun (WGS) entry which is preliminary data.</text>
</comment>
<dbReference type="Pfam" id="PF00013">
    <property type="entry name" value="KH_1"/>
    <property type="match status" value="1"/>
</dbReference>
<feature type="compositionally biased region" description="Basic and acidic residues" evidence="2">
    <location>
        <begin position="466"/>
        <end position="479"/>
    </location>
</feature>
<dbReference type="InterPro" id="IPR036739">
    <property type="entry name" value="SLC41_membr_dom_sf"/>
</dbReference>
<proteinExistence type="predicted"/>
<feature type="compositionally biased region" description="Basic and acidic residues" evidence="2">
    <location>
        <begin position="348"/>
        <end position="366"/>
    </location>
</feature>
<evidence type="ECO:0000256" key="2">
    <source>
        <dbReference type="SAM" id="MobiDB-lite"/>
    </source>
</evidence>
<dbReference type="SMART" id="SM00322">
    <property type="entry name" value="KH"/>
    <property type="match status" value="1"/>
</dbReference>
<feature type="compositionally biased region" description="Polar residues" evidence="2">
    <location>
        <begin position="440"/>
        <end position="453"/>
    </location>
</feature>
<feature type="region of interest" description="Disordered" evidence="2">
    <location>
        <begin position="228"/>
        <end position="275"/>
    </location>
</feature>
<keyword evidence="5" id="KW-1185">Reference proteome</keyword>
<dbReference type="Gene3D" id="1.10.357.20">
    <property type="entry name" value="SLC41 divalent cation transporters, integral membrane domain"/>
    <property type="match status" value="1"/>
</dbReference>
<dbReference type="InterPro" id="IPR004088">
    <property type="entry name" value="KH_dom_type_1"/>
</dbReference>
<dbReference type="PANTHER" id="PTHR41394">
    <property type="entry name" value="MAGNESIUM TRANSPORTER MGTE"/>
    <property type="match status" value="1"/>
</dbReference>
<dbReference type="GO" id="GO:0003723">
    <property type="term" value="F:RNA binding"/>
    <property type="evidence" value="ECO:0007669"/>
    <property type="project" value="UniProtKB-UniRule"/>
</dbReference>
<dbReference type="SUPFAM" id="SSF161093">
    <property type="entry name" value="MgtE membrane domain-like"/>
    <property type="match status" value="1"/>
</dbReference>